<keyword evidence="1" id="KW-0378">Hydrolase</keyword>
<dbReference type="EMBL" id="JBHSGU010000001">
    <property type="protein sequence ID" value="MFC4698682.1"/>
    <property type="molecule type" value="Genomic_DNA"/>
</dbReference>
<gene>
    <name evidence="1" type="ORF">ACFO4O_00725</name>
</gene>
<evidence type="ECO:0000313" key="2">
    <source>
        <dbReference type="Proteomes" id="UP001595897"/>
    </source>
</evidence>
<sequence length="162" mass="17228">MGMWMIVAAWVLGLGLLVAYFSGMLEKRENPNASPVSVSSEAGVSVALVQNRMGHYVTGGKINGQDVTFLLDTGATNVSVGARLGEQLGLVPGRRYLASTANGTVTVAQTTIAELKIGDITLYNVDANLNPGMDSDKILLGMSALKHLEWTQRGNTLTLKTY</sequence>
<reference evidence="2" key="1">
    <citation type="journal article" date="2019" name="Int. J. Syst. Evol. Microbiol.">
        <title>The Global Catalogue of Microorganisms (GCM) 10K type strain sequencing project: providing services to taxonomists for standard genome sequencing and annotation.</title>
        <authorList>
            <consortium name="The Broad Institute Genomics Platform"/>
            <consortium name="The Broad Institute Genome Sequencing Center for Infectious Disease"/>
            <person name="Wu L."/>
            <person name="Ma J."/>
        </authorList>
    </citation>
    <scope>NUCLEOTIDE SEQUENCE [LARGE SCALE GENOMIC DNA]</scope>
    <source>
        <strain evidence="2">KACC 12507</strain>
    </source>
</reference>
<protein>
    <submittedName>
        <fullName evidence="1">TIGR02281 family clan AA aspartic protease</fullName>
    </submittedName>
</protein>
<dbReference type="InterPro" id="IPR034122">
    <property type="entry name" value="Retropepsin-like_bacterial"/>
</dbReference>
<dbReference type="Proteomes" id="UP001595897">
    <property type="component" value="Unassembled WGS sequence"/>
</dbReference>
<dbReference type="InterPro" id="IPR021109">
    <property type="entry name" value="Peptidase_aspartic_dom_sf"/>
</dbReference>
<dbReference type="RefSeq" id="WP_382405482.1">
    <property type="nucleotide sequence ID" value="NZ_JBHSGU010000001.1"/>
</dbReference>
<dbReference type="GO" id="GO:0008233">
    <property type="term" value="F:peptidase activity"/>
    <property type="evidence" value="ECO:0007669"/>
    <property type="project" value="UniProtKB-KW"/>
</dbReference>
<dbReference type="Gene3D" id="2.40.70.10">
    <property type="entry name" value="Acid Proteases"/>
    <property type="match status" value="1"/>
</dbReference>
<keyword evidence="1" id="KW-0645">Protease</keyword>
<dbReference type="InterPro" id="IPR011969">
    <property type="entry name" value="Clan_AA_Asp_peptidase_C"/>
</dbReference>
<dbReference type="CDD" id="cd05483">
    <property type="entry name" value="retropepsin_like_bacteria"/>
    <property type="match status" value="1"/>
</dbReference>
<proteinExistence type="predicted"/>
<accession>A0ABV9LQB7</accession>
<organism evidence="1 2">
    <name type="scientific">Glaciecola siphonariae</name>
    <dbReference type="NCBI Taxonomy" id="521012"/>
    <lineage>
        <taxon>Bacteria</taxon>
        <taxon>Pseudomonadati</taxon>
        <taxon>Pseudomonadota</taxon>
        <taxon>Gammaproteobacteria</taxon>
        <taxon>Alteromonadales</taxon>
        <taxon>Alteromonadaceae</taxon>
        <taxon>Glaciecola</taxon>
    </lineage>
</organism>
<dbReference type="GO" id="GO:0006508">
    <property type="term" value="P:proteolysis"/>
    <property type="evidence" value="ECO:0007669"/>
    <property type="project" value="UniProtKB-KW"/>
</dbReference>
<dbReference type="NCBIfam" id="TIGR02281">
    <property type="entry name" value="clan_AA_DTGA"/>
    <property type="match status" value="1"/>
</dbReference>
<dbReference type="Pfam" id="PF13975">
    <property type="entry name" value="gag-asp_proteas"/>
    <property type="match status" value="1"/>
</dbReference>
<evidence type="ECO:0000313" key="1">
    <source>
        <dbReference type="EMBL" id="MFC4698682.1"/>
    </source>
</evidence>
<comment type="caution">
    <text evidence="1">The sequence shown here is derived from an EMBL/GenBank/DDBJ whole genome shotgun (WGS) entry which is preliminary data.</text>
</comment>
<keyword evidence="2" id="KW-1185">Reference proteome</keyword>
<dbReference type="SUPFAM" id="SSF50630">
    <property type="entry name" value="Acid proteases"/>
    <property type="match status" value="1"/>
</dbReference>
<name>A0ABV9LQB7_9ALTE</name>